<evidence type="ECO:0000256" key="5">
    <source>
        <dbReference type="ARBA" id="ARBA00022801"/>
    </source>
</evidence>
<dbReference type="InterPro" id="IPR002471">
    <property type="entry name" value="Pept_S9_AS"/>
</dbReference>
<dbReference type="Pfam" id="PF02897">
    <property type="entry name" value="Peptidase_S9_N"/>
    <property type="match status" value="1"/>
</dbReference>
<dbReference type="InterPro" id="IPR023302">
    <property type="entry name" value="Pept_S9A_N"/>
</dbReference>
<dbReference type="PROSITE" id="PS00708">
    <property type="entry name" value="PRO_ENDOPEP_SER"/>
    <property type="match status" value="1"/>
</dbReference>
<dbReference type="STRING" id="1802695.A3A13_00845"/>
<dbReference type="AlphaFoldDB" id="A0A1F8GHT7"/>
<dbReference type="FunFam" id="3.40.50.1820:FF:000005">
    <property type="entry name" value="Prolyl endopeptidase"/>
    <property type="match status" value="1"/>
</dbReference>
<dbReference type="GO" id="GO:0004252">
    <property type="term" value="F:serine-type endopeptidase activity"/>
    <property type="evidence" value="ECO:0007669"/>
    <property type="project" value="UniProtKB-EC"/>
</dbReference>
<evidence type="ECO:0000313" key="10">
    <source>
        <dbReference type="Proteomes" id="UP000178911"/>
    </source>
</evidence>
<organism evidence="9 10">
    <name type="scientific">Candidatus Yanofskybacteria bacterium RIFCSPLOWO2_01_FULL_43_22</name>
    <dbReference type="NCBI Taxonomy" id="1802695"/>
    <lineage>
        <taxon>Bacteria</taxon>
        <taxon>Candidatus Yanofskyibacteriota</taxon>
    </lineage>
</organism>
<gene>
    <name evidence="9" type="ORF">A3A13_00845</name>
</gene>
<evidence type="ECO:0000256" key="1">
    <source>
        <dbReference type="ARBA" id="ARBA00001070"/>
    </source>
</evidence>
<evidence type="ECO:0000313" key="9">
    <source>
        <dbReference type="EMBL" id="OGN24610.1"/>
    </source>
</evidence>
<dbReference type="SUPFAM" id="SSF50993">
    <property type="entry name" value="Peptidase/esterase 'gauge' domain"/>
    <property type="match status" value="1"/>
</dbReference>
<protein>
    <recommendedName>
        <fullName evidence="3">prolyl oligopeptidase</fullName>
        <ecNumber evidence="3">3.4.21.26</ecNumber>
    </recommendedName>
</protein>
<dbReference type="InterPro" id="IPR002470">
    <property type="entry name" value="Peptidase_S9A"/>
</dbReference>
<evidence type="ECO:0000259" key="7">
    <source>
        <dbReference type="Pfam" id="PF00326"/>
    </source>
</evidence>
<dbReference type="PANTHER" id="PTHR42881:SF2">
    <property type="entry name" value="PROLYL ENDOPEPTIDASE"/>
    <property type="match status" value="1"/>
</dbReference>
<dbReference type="InterPro" id="IPR029058">
    <property type="entry name" value="AB_hydrolase_fold"/>
</dbReference>
<feature type="domain" description="Peptidase S9A N-terminal" evidence="8">
    <location>
        <begin position="28"/>
        <end position="433"/>
    </location>
</feature>
<evidence type="ECO:0000256" key="6">
    <source>
        <dbReference type="ARBA" id="ARBA00022825"/>
    </source>
</evidence>
<accession>A0A1F8GHT7</accession>
<keyword evidence="5" id="KW-0378">Hydrolase</keyword>
<dbReference type="Proteomes" id="UP000178911">
    <property type="component" value="Unassembled WGS sequence"/>
</dbReference>
<reference evidence="9 10" key="1">
    <citation type="journal article" date="2016" name="Nat. Commun.">
        <title>Thousands of microbial genomes shed light on interconnected biogeochemical processes in an aquifer system.</title>
        <authorList>
            <person name="Anantharaman K."/>
            <person name="Brown C.T."/>
            <person name="Hug L.A."/>
            <person name="Sharon I."/>
            <person name="Castelle C.J."/>
            <person name="Probst A.J."/>
            <person name="Thomas B.C."/>
            <person name="Singh A."/>
            <person name="Wilkins M.J."/>
            <person name="Karaoz U."/>
            <person name="Brodie E.L."/>
            <person name="Williams K.H."/>
            <person name="Hubbard S.S."/>
            <person name="Banfield J.F."/>
        </authorList>
    </citation>
    <scope>NUCLEOTIDE SEQUENCE [LARGE SCALE GENOMIC DNA]</scope>
</reference>
<dbReference type="GO" id="GO:0005829">
    <property type="term" value="C:cytosol"/>
    <property type="evidence" value="ECO:0007669"/>
    <property type="project" value="TreeGrafter"/>
</dbReference>
<dbReference type="InterPro" id="IPR001375">
    <property type="entry name" value="Peptidase_S9_cat"/>
</dbReference>
<sequence>MYSGVWIAVGLIAVFAIFVNKNSRFMPKTKKVEVVDDIHGTKVADPYRWLEENTSIEVQTWVDQQNLYTRSFLDKVEARDAIKKRMRELFSLDTVAVPYPKNNRYFFIERKGGQDLGVLYVQDGLKALPRVLIDQNTLSPDKKTVLSEWSPSEDGRFLAYGLSRAANDRNSIRILDVSTGEDLSDEIPETGYPSFGAWSHDGSGFWYVRRDPNAPENSEEKFYKRIFYHKLGDGPENDTVVFGDGREKTDYLSVQTSKDGRWLLVSVYVTTGEKPRNELYLKDLSDPIGKFITIVEGKDAIFGATFHRGILYLLTNYEAPNWKIMSVPAEKATEGLSRWTTVIPEGRSVIETFQLVRDSLFVQTLENVHSVLREYHLSGFLRGEIQLPSLGTISGITGEEEGNEIFFGFTSYVIPHNVYHLEFGSGAVSLFKKAEGGIREDDFKVEQKWYVSKDGTKIPMFIVSKKGLKLSGKNPTMLYGYGGFNVSITPDFSKTTIPFLESGGVYVEANLRGGSEFGEKWYEAGTRKNKQNVFDDFIAAAEFLVSEKYTSKNKLAIFGWSNGGLLTGACLTQRPDLYKAVVIGNPVLDMLRYHLFDGGRLWIPDYGSAEEADMVPYLLSYSPYHNIKDGTKYPSTLILTSDSDDRVHPGQAYKTAARFQEANASRNPILLRVETKAGHGGAAAISATIEQYADIWSFVFWQLGIKN</sequence>
<evidence type="ECO:0000259" key="8">
    <source>
        <dbReference type="Pfam" id="PF02897"/>
    </source>
</evidence>
<dbReference type="GO" id="GO:0006508">
    <property type="term" value="P:proteolysis"/>
    <property type="evidence" value="ECO:0007669"/>
    <property type="project" value="UniProtKB-KW"/>
</dbReference>
<dbReference type="PRINTS" id="PR00862">
    <property type="entry name" value="PROLIGOPTASE"/>
</dbReference>
<feature type="domain" description="Peptidase S9 prolyl oligopeptidase catalytic" evidence="7">
    <location>
        <begin position="491"/>
        <end position="704"/>
    </location>
</feature>
<dbReference type="Gene3D" id="2.130.10.120">
    <property type="entry name" value="Prolyl oligopeptidase, N-terminal domain"/>
    <property type="match status" value="1"/>
</dbReference>
<dbReference type="EC" id="3.4.21.26" evidence="3"/>
<dbReference type="InterPro" id="IPR051167">
    <property type="entry name" value="Prolyl_oligopep/macrocyclase"/>
</dbReference>
<dbReference type="Pfam" id="PF00326">
    <property type="entry name" value="Peptidase_S9"/>
    <property type="match status" value="1"/>
</dbReference>
<evidence type="ECO:0000256" key="2">
    <source>
        <dbReference type="ARBA" id="ARBA00005228"/>
    </source>
</evidence>
<dbReference type="Gene3D" id="3.40.50.1820">
    <property type="entry name" value="alpha/beta hydrolase"/>
    <property type="match status" value="1"/>
</dbReference>
<comment type="caution">
    <text evidence="9">The sequence shown here is derived from an EMBL/GenBank/DDBJ whole genome shotgun (WGS) entry which is preliminary data.</text>
</comment>
<dbReference type="EMBL" id="MGKJ01000010">
    <property type="protein sequence ID" value="OGN24610.1"/>
    <property type="molecule type" value="Genomic_DNA"/>
</dbReference>
<keyword evidence="4" id="KW-0645">Protease</keyword>
<comment type="catalytic activity">
    <reaction evidence="1">
        <text>Hydrolysis of Pro-|-Xaa &gt;&gt; Ala-|-Xaa in oligopeptides.</text>
        <dbReference type="EC" id="3.4.21.26"/>
    </reaction>
</comment>
<keyword evidence="6" id="KW-0720">Serine protease</keyword>
<name>A0A1F8GHT7_9BACT</name>
<dbReference type="PANTHER" id="PTHR42881">
    <property type="entry name" value="PROLYL ENDOPEPTIDASE"/>
    <property type="match status" value="1"/>
</dbReference>
<proteinExistence type="inferred from homology"/>
<dbReference type="SUPFAM" id="SSF53474">
    <property type="entry name" value="alpha/beta-Hydrolases"/>
    <property type="match status" value="1"/>
</dbReference>
<comment type="similarity">
    <text evidence="2">Belongs to the peptidase S9A family.</text>
</comment>
<evidence type="ECO:0000256" key="3">
    <source>
        <dbReference type="ARBA" id="ARBA00011897"/>
    </source>
</evidence>
<evidence type="ECO:0000256" key="4">
    <source>
        <dbReference type="ARBA" id="ARBA00022670"/>
    </source>
</evidence>
<dbReference type="GO" id="GO:0070012">
    <property type="term" value="F:oligopeptidase activity"/>
    <property type="evidence" value="ECO:0007669"/>
    <property type="project" value="TreeGrafter"/>
</dbReference>